<evidence type="ECO:0008006" key="4">
    <source>
        <dbReference type="Google" id="ProtNLM"/>
    </source>
</evidence>
<name>A0A3Q8XP80_9HYPH</name>
<evidence type="ECO:0000313" key="2">
    <source>
        <dbReference type="EMBL" id="AZN72054.1"/>
    </source>
</evidence>
<protein>
    <recommendedName>
        <fullName evidence="4">Sugar transporter</fullName>
    </recommendedName>
</protein>
<keyword evidence="3" id="KW-1185">Reference proteome</keyword>
<keyword evidence="1" id="KW-1133">Transmembrane helix</keyword>
<evidence type="ECO:0000313" key="3">
    <source>
        <dbReference type="Proteomes" id="UP000268192"/>
    </source>
</evidence>
<dbReference type="Proteomes" id="UP000268192">
    <property type="component" value="Chromosome"/>
</dbReference>
<organism evidence="2 3">
    <name type="scientific">Georhizobium profundi</name>
    <dbReference type="NCBI Taxonomy" id="2341112"/>
    <lineage>
        <taxon>Bacteria</taxon>
        <taxon>Pseudomonadati</taxon>
        <taxon>Pseudomonadota</taxon>
        <taxon>Alphaproteobacteria</taxon>
        <taxon>Hyphomicrobiales</taxon>
        <taxon>Rhizobiaceae</taxon>
        <taxon>Georhizobium</taxon>
    </lineage>
</organism>
<dbReference type="RefSeq" id="WP_126010368.1">
    <property type="nucleotide sequence ID" value="NZ_CP032509.1"/>
</dbReference>
<dbReference type="AlphaFoldDB" id="A0A3Q8XP80"/>
<reference evidence="2 3" key="1">
    <citation type="submission" date="2018-09" db="EMBL/GenBank/DDBJ databases">
        <title>Marinorhizobium profundi gen. nov., sp. nov., isolated from a deep-sea sediment sample from the New Britain Trench and proposal of Marinorhizobiaceae fam. nov. in the order Rhizobiales of the class Alphaproteobacteria.</title>
        <authorList>
            <person name="Cao J."/>
        </authorList>
    </citation>
    <scope>NUCLEOTIDE SEQUENCE [LARGE SCALE GENOMIC DNA]</scope>
    <source>
        <strain evidence="2 3">WS11</strain>
    </source>
</reference>
<dbReference type="OrthoDB" id="8454463at2"/>
<sequence length="154" mass="16049">MRDIHPNGAATFAAPQSHRLPIWTTVIAVGGVAWNLFGAVQFQAAVTATTESLVASGLTPEQASVMTGYPGWMTLAFGIGVLGGLVGSVLLLLRHRLASWFLSISLMAYVALWIGDAVHGVFAAMGAPQIIILSAVVVIAALLFAVSRHAAVRS</sequence>
<keyword evidence="1" id="KW-0472">Membrane</keyword>
<gene>
    <name evidence="2" type="ORF">D5400_12890</name>
</gene>
<accession>A0A3Q8XP80</accession>
<evidence type="ECO:0000256" key="1">
    <source>
        <dbReference type="SAM" id="Phobius"/>
    </source>
</evidence>
<proteinExistence type="predicted"/>
<dbReference type="EMBL" id="CP032509">
    <property type="protein sequence ID" value="AZN72054.1"/>
    <property type="molecule type" value="Genomic_DNA"/>
</dbReference>
<dbReference type="KEGG" id="abaw:D5400_12890"/>
<feature type="transmembrane region" description="Helical" evidence="1">
    <location>
        <begin position="72"/>
        <end position="92"/>
    </location>
</feature>
<feature type="transmembrane region" description="Helical" evidence="1">
    <location>
        <begin position="97"/>
        <end position="115"/>
    </location>
</feature>
<keyword evidence="1" id="KW-0812">Transmembrane</keyword>
<feature type="transmembrane region" description="Helical" evidence="1">
    <location>
        <begin position="121"/>
        <end position="146"/>
    </location>
</feature>
<feature type="transmembrane region" description="Helical" evidence="1">
    <location>
        <begin position="20"/>
        <end position="37"/>
    </location>
</feature>